<accession>A0A345ZW92</accession>
<dbReference type="PANTHER" id="PTHR30290:SF38">
    <property type="entry name" value="D,D-DIPEPTIDE-BINDING PERIPLASMIC PROTEIN DDPA-RELATED"/>
    <property type="match status" value="1"/>
</dbReference>
<dbReference type="InterPro" id="IPR030678">
    <property type="entry name" value="Peptide/Ni-bd"/>
</dbReference>
<organism evidence="6 7">
    <name type="scientific">Pseudolabrys taiwanensis</name>
    <dbReference type="NCBI Taxonomy" id="331696"/>
    <lineage>
        <taxon>Bacteria</taxon>
        <taxon>Pseudomonadati</taxon>
        <taxon>Pseudomonadota</taxon>
        <taxon>Alphaproteobacteria</taxon>
        <taxon>Hyphomicrobiales</taxon>
        <taxon>Xanthobacteraceae</taxon>
        <taxon>Pseudolabrys</taxon>
    </lineage>
</organism>
<dbReference type="Gene3D" id="3.10.105.10">
    <property type="entry name" value="Dipeptide-binding Protein, Domain 3"/>
    <property type="match status" value="1"/>
</dbReference>
<dbReference type="GO" id="GO:0030288">
    <property type="term" value="C:outer membrane-bounded periplasmic space"/>
    <property type="evidence" value="ECO:0007669"/>
    <property type="project" value="UniProtKB-ARBA"/>
</dbReference>
<dbReference type="CDD" id="cd08502">
    <property type="entry name" value="PBP2_NikA_DppA_OppA_like_16"/>
    <property type="match status" value="1"/>
</dbReference>
<keyword evidence="3 4" id="KW-0732">Signal</keyword>
<evidence type="ECO:0000313" key="6">
    <source>
        <dbReference type="EMBL" id="AXK81189.1"/>
    </source>
</evidence>
<gene>
    <name evidence="6" type="ORF">DW352_12095</name>
</gene>
<protein>
    <submittedName>
        <fullName evidence="6">ABC transporter substrate-binding protein</fullName>
    </submittedName>
</protein>
<evidence type="ECO:0000313" key="7">
    <source>
        <dbReference type="Proteomes" id="UP000254889"/>
    </source>
</evidence>
<dbReference type="InterPro" id="IPR000914">
    <property type="entry name" value="SBP_5_dom"/>
</dbReference>
<dbReference type="Pfam" id="PF00496">
    <property type="entry name" value="SBP_bac_5"/>
    <property type="match status" value="1"/>
</dbReference>
<dbReference type="GO" id="GO:1904680">
    <property type="term" value="F:peptide transmembrane transporter activity"/>
    <property type="evidence" value="ECO:0007669"/>
    <property type="project" value="TreeGrafter"/>
</dbReference>
<dbReference type="GO" id="GO:0043190">
    <property type="term" value="C:ATP-binding cassette (ABC) transporter complex"/>
    <property type="evidence" value="ECO:0007669"/>
    <property type="project" value="InterPro"/>
</dbReference>
<dbReference type="PANTHER" id="PTHR30290">
    <property type="entry name" value="PERIPLASMIC BINDING COMPONENT OF ABC TRANSPORTER"/>
    <property type="match status" value="1"/>
</dbReference>
<dbReference type="PIRSF" id="PIRSF002741">
    <property type="entry name" value="MppA"/>
    <property type="match status" value="1"/>
</dbReference>
<dbReference type="Proteomes" id="UP000254889">
    <property type="component" value="Chromosome"/>
</dbReference>
<proteinExistence type="inferred from homology"/>
<evidence type="ECO:0000259" key="5">
    <source>
        <dbReference type="Pfam" id="PF00496"/>
    </source>
</evidence>
<feature type="domain" description="Solute-binding protein family 5" evidence="5">
    <location>
        <begin position="84"/>
        <end position="446"/>
    </location>
</feature>
<dbReference type="OrthoDB" id="9803988at2"/>
<dbReference type="SUPFAM" id="SSF53850">
    <property type="entry name" value="Periplasmic binding protein-like II"/>
    <property type="match status" value="1"/>
</dbReference>
<keyword evidence="7" id="KW-1185">Reference proteome</keyword>
<comment type="similarity">
    <text evidence="2">Belongs to the bacterial solute-binding protein 5 family.</text>
</comment>
<dbReference type="RefSeq" id="WP_115691556.1">
    <property type="nucleotide sequence ID" value="NZ_CP031417.1"/>
</dbReference>
<evidence type="ECO:0000256" key="3">
    <source>
        <dbReference type="ARBA" id="ARBA00022729"/>
    </source>
</evidence>
<comment type="subcellular location">
    <subcellularLocation>
        <location evidence="1">Periplasm</location>
    </subcellularLocation>
</comment>
<sequence>MRHLRRYLCFLAAMGVALAASLAAAQAPKPAAQAAPSTAAPSVLRVVPHANLVVLDPTWTSIYITRNHGYMIYDTLFAYDAEGKVRPQMVDSWTTSPDGLTWTFKLRDGLKWHDGKPVTADDCVSSLKRWTLRSGVGQELFEFITELSVVDDKTFSMKLKAPYGYVLESLAQISSYVPFMLPKRAAETDPTKPISENIGSGPFIFKQDEFVAGDKAVYLKNKDYVPRDEPPSLAAGGKLAKVDRVEWIKMPNQRAAVDALLAGRVDYLEEVSPRLVDRLERNRNIIVGKTGPDPFVGMARFNHTQPPFDKAEIRRAVMMAMNQRDYMTAAIGPQRFWNTCFSVFPCKSPLASETGSDFIKNGSMEAAKKALVAAGYDGTPVVILNATDIPVIAAFNRVTAEKLRALGMKVQLLNTTWAEMTEKRAERTGWNMFHTFWAGVDLSSPAHIAYSGDPVNGWFGWADDKALEDLRNKFVRESNLDERKKIAAQIQERMWAIGAEAFLGEFYLPIAYRKNVEGAIVSPVQFYWNMSVKR</sequence>
<dbReference type="AlphaFoldDB" id="A0A345ZW92"/>
<dbReference type="KEGG" id="ptaw:DW352_12095"/>
<dbReference type="EMBL" id="CP031417">
    <property type="protein sequence ID" value="AXK81189.1"/>
    <property type="molecule type" value="Genomic_DNA"/>
</dbReference>
<feature type="signal peptide" evidence="4">
    <location>
        <begin position="1"/>
        <end position="19"/>
    </location>
</feature>
<dbReference type="InterPro" id="IPR039424">
    <property type="entry name" value="SBP_5"/>
</dbReference>
<dbReference type="Gene3D" id="3.40.190.10">
    <property type="entry name" value="Periplasmic binding protein-like II"/>
    <property type="match status" value="1"/>
</dbReference>
<evidence type="ECO:0000256" key="1">
    <source>
        <dbReference type="ARBA" id="ARBA00004418"/>
    </source>
</evidence>
<evidence type="ECO:0000256" key="4">
    <source>
        <dbReference type="SAM" id="SignalP"/>
    </source>
</evidence>
<evidence type="ECO:0000256" key="2">
    <source>
        <dbReference type="ARBA" id="ARBA00005695"/>
    </source>
</evidence>
<name>A0A345ZW92_9HYPH</name>
<reference evidence="6 7" key="1">
    <citation type="submission" date="2018-07" db="EMBL/GenBank/DDBJ databases">
        <authorList>
            <person name="Quirk P.G."/>
            <person name="Krulwich T.A."/>
        </authorList>
    </citation>
    <scope>NUCLEOTIDE SEQUENCE [LARGE SCALE GENOMIC DNA]</scope>
    <source>
        <strain evidence="6 7">CC-BB4</strain>
    </source>
</reference>
<feature type="chain" id="PRO_5016981159" evidence="4">
    <location>
        <begin position="20"/>
        <end position="534"/>
    </location>
</feature>
<dbReference type="GO" id="GO:0015833">
    <property type="term" value="P:peptide transport"/>
    <property type="evidence" value="ECO:0007669"/>
    <property type="project" value="TreeGrafter"/>
</dbReference>